<protein>
    <submittedName>
        <fullName evidence="5">Uncharacterized protein</fullName>
    </submittedName>
</protein>
<gene>
    <name evidence="5" type="ORF">TrRE_jg12776</name>
</gene>
<sequence length="1517" mass="166833">KEANRVLSTSSHITTSHSLNTTANVMDFCYRPALMETPGMRDVRIKNIYGPEGYQPEEEDEDKKKHAHDDMVAEVYKSEGKVIRDVILAMNEGSMKWLKGEFDSEKDRSLTGPQFINKISSLLNGAKEGSTAGDFGDEPAMDESEDAGKKKKKIVAFGTGTYNAKSTKELFQRNAMMMRAYKNKKVSRANSPSPESFARRSSRSPQRRTFRDTFSPVARMSSLSPTAPSRRLSTMPGDTPGSYDPNAKRQSIVQGMGGFDPNAKRQSIMQGMGGFDPNAKRQSIAFATTRAPRSSILPGGMSAILPDGASSLLPGGAIHSVSPPTVAPPGSTDDQGEQEKLEMILKANERRLNLEAQNSQAASLLFSSLDYREKGSVTWDEFTSYVVEGFQGTVVSKNANISPYIPTHRINTSYNRELNKIFQIDDIGDHGSLVLTEQGSRSFKIFTPDKFEDLHTLRPSMWTEVKGHDGDVLSVGHIPELGYIATTSTDCTIQFWDEQSYHLCQRLPVPAPILTTEWAPSYERGGTFGGGGAGVLFTGGLKNPRTGLVTITGYDPSKSFAPVTSMNMHTDTILDLYSIPSLHTLVSCGMDAKICMWDLQTSQFKKTLAGHTKGVLDIDYSQDYRLLASAGFDHDVMIWNPHVSSIIARLKGHMGALIGVKMSERSPEILSASVDGVIKVWDIRTFQCVQTMMVETDQELTDFSYFETSTYGMCIAGSKKTLHLFENEPVQDPQVTSTTLPVDCLFQAHSCSFFTAAGGALKLWDARNGLLVKEWDNLTKKKDGGSVGSFDAAKVSLGSGVDGIGDEARERSSEGGVDEETMGSPRTISKYDKTTNWLRADEEQRKRVEGEKMKRTVQKEKGSRKREEHGYKGKEEITAMAFDWTGKKMILGTSRGEITIYQVNNMYKLHTLEKMEGEITSIKVLETRQLIITSSWDGDIKVQTLKEDGPVVVDVVNHLSALRRLMEIEEYKKKERMSPNPSGRRMGLGNNTFSGSTRKNSGRKSSIKGAGRRRGSIMDMMANRSPSHKDVLSKRSSSGVGGRKASFAIVTKGMNERSGRAAKSEPGRMAEKEASDERKKRRAEEKERVKKMADQDVGWEVQQMELSQYLGQFVTVSTNPVILVWDIYTQHPRALCSLVSHTSDISCLIFLEPYPAILSGDMGGTFIIWGTFPSNAAGRKLYQFENKSVAMPNTSCSPTSASWEKGAGLVTGDVEGVVKVWDIKECMADRGMHLMERPRLGSQLFDADMFQGLGGGGGRRDIEKSRNPMSDSETQSSCSESEGSFGHDDGVDDGDDDGSDDGEVGGGGATFKLTGLDINKEGKSTGKAQKVRKRDATVLRYWKAGSDSIKKVRIIESNMLDVLQWGHKFQQRQSGGQAAEAAAAAAVAAGEGEIGGRLRRNYKGRPNLEPGERGPHEFPPGVFEPIKDSFYFHLPNHLIVTIGFSFLTSLWAMDGGRVGGLRQGAIVNTSYGREASSTYRIRISENARNSRYGGAGGMALAGIERKKSRLNSFFEER</sequence>
<keyword evidence="2" id="KW-0677">Repeat</keyword>
<feature type="repeat" description="WD" evidence="3">
    <location>
        <begin position="465"/>
        <end position="497"/>
    </location>
</feature>
<feature type="compositionally biased region" description="Basic and acidic residues" evidence="4">
    <location>
        <begin position="1054"/>
        <end position="1089"/>
    </location>
</feature>
<dbReference type="InterPro" id="IPR015943">
    <property type="entry name" value="WD40/YVTN_repeat-like_dom_sf"/>
</dbReference>
<feature type="compositionally biased region" description="Basic residues" evidence="4">
    <location>
        <begin position="1000"/>
        <end position="1015"/>
    </location>
</feature>
<dbReference type="PROSITE" id="PS50294">
    <property type="entry name" value="WD_REPEATS_REGION"/>
    <property type="match status" value="3"/>
</dbReference>
<evidence type="ECO:0000313" key="6">
    <source>
        <dbReference type="Proteomes" id="UP001165082"/>
    </source>
</evidence>
<evidence type="ECO:0000256" key="1">
    <source>
        <dbReference type="ARBA" id="ARBA00022574"/>
    </source>
</evidence>
<keyword evidence="1 3" id="KW-0853">WD repeat</keyword>
<dbReference type="SMART" id="SM00320">
    <property type="entry name" value="WD40"/>
    <property type="match status" value="10"/>
</dbReference>
<dbReference type="InterPro" id="IPR019775">
    <property type="entry name" value="WD40_repeat_CS"/>
</dbReference>
<feature type="region of interest" description="Disordered" evidence="4">
    <location>
        <begin position="1398"/>
        <end position="1418"/>
    </location>
</feature>
<feature type="compositionally biased region" description="Polar residues" evidence="4">
    <location>
        <begin position="989"/>
        <end position="999"/>
    </location>
</feature>
<evidence type="ECO:0000256" key="4">
    <source>
        <dbReference type="SAM" id="MobiDB-lite"/>
    </source>
</evidence>
<proteinExistence type="predicted"/>
<feature type="region of interest" description="Disordered" evidence="4">
    <location>
        <begin position="182"/>
        <end position="246"/>
    </location>
</feature>
<feature type="repeat" description="WD" evidence="3">
    <location>
        <begin position="566"/>
        <end position="607"/>
    </location>
</feature>
<feature type="repeat" description="WD" evidence="3">
    <location>
        <begin position="608"/>
        <end position="640"/>
    </location>
</feature>
<feature type="region of interest" description="Disordered" evidence="4">
    <location>
        <begin position="973"/>
        <end position="1089"/>
    </location>
</feature>
<feature type="compositionally biased region" description="Acidic residues" evidence="4">
    <location>
        <begin position="1290"/>
        <end position="1303"/>
    </location>
</feature>
<feature type="region of interest" description="Disordered" evidence="4">
    <location>
        <begin position="1256"/>
        <end position="1313"/>
    </location>
</feature>
<dbReference type="OrthoDB" id="1068471at2759"/>
<dbReference type="Pfam" id="PF00400">
    <property type="entry name" value="WD40"/>
    <property type="match status" value="4"/>
</dbReference>
<feature type="compositionally biased region" description="Low complexity" evidence="4">
    <location>
        <begin position="1034"/>
        <end position="1046"/>
    </location>
</feature>
<comment type="caution">
    <text evidence="5">The sequence shown here is derived from an EMBL/GenBank/DDBJ whole genome shotgun (WGS) entry which is preliminary data.</text>
</comment>
<feature type="compositionally biased region" description="Acidic residues" evidence="4">
    <location>
        <begin position="135"/>
        <end position="145"/>
    </location>
</feature>
<dbReference type="EMBL" id="BRXZ01003709">
    <property type="protein sequence ID" value="GMH60342.1"/>
    <property type="molecule type" value="Genomic_DNA"/>
</dbReference>
<dbReference type="Proteomes" id="UP001165082">
    <property type="component" value="Unassembled WGS sequence"/>
</dbReference>
<dbReference type="PANTHER" id="PTHR44324">
    <property type="entry name" value="WD40 REPEAT DOMAIN 95"/>
    <property type="match status" value="1"/>
</dbReference>
<dbReference type="InterPro" id="IPR036322">
    <property type="entry name" value="WD40_repeat_dom_sf"/>
</dbReference>
<dbReference type="PROSITE" id="PS50082">
    <property type="entry name" value="WD_REPEATS_2"/>
    <property type="match status" value="4"/>
</dbReference>
<reference evidence="5" key="1">
    <citation type="submission" date="2022-07" db="EMBL/GenBank/DDBJ databases">
        <title>Genome analysis of Parmales, a sister group of diatoms, reveals the evolutionary specialization of diatoms from phago-mixotrophs to photoautotrophs.</title>
        <authorList>
            <person name="Ban H."/>
            <person name="Sato S."/>
            <person name="Yoshikawa S."/>
            <person name="Kazumasa Y."/>
            <person name="Nakamura Y."/>
            <person name="Ichinomiya M."/>
            <person name="Saitoh K."/>
            <person name="Sato N."/>
            <person name="Blanc-Mathieu R."/>
            <person name="Endo H."/>
            <person name="Kuwata A."/>
            <person name="Ogata H."/>
        </authorList>
    </citation>
    <scope>NUCLEOTIDE SEQUENCE</scope>
</reference>
<feature type="non-terminal residue" evidence="5">
    <location>
        <position position="1"/>
    </location>
</feature>
<dbReference type="InterPro" id="IPR001680">
    <property type="entry name" value="WD40_rpt"/>
</dbReference>
<dbReference type="InterPro" id="IPR051242">
    <property type="entry name" value="WD-EF-hand_domain"/>
</dbReference>
<dbReference type="PANTHER" id="PTHR44324:SF4">
    <property type="entry name" value="WD40 REPEAT DOMAIN 95"/>
    <property type="match status" value="1"/>
</dbReference>
<evidence type="ECO:0000256" key="3">
    <source>
        <dbReference type="PROSITE-ProRule" id="PRU00221"/>
    </source>
</evidence>
<accession>A0A9W6ZTT2</accession>
<evidence type="ECO:0000256" key="2">
    <source>
        <dbReference type="ARBA" id="ARBA00022737"/>
    </source>
</evidence>
<organism evidence="5 6">
    <name type="scientific">Triparma retinervis</name>
    <dbReference type="NCBI Taxonomy" id="2557542"/>
    <lineage>
        <taxon>Eukaryota</taxon>
        <taxon>Sar</taxon>
        <taxon>Stramenopiles</taxon>
        <taxon>Ochrophyta</taxon>
        <taxon>Bolidophyceae</taxon>
        <taxon>Parmales</taxon>
        <taxon>Triparmaceae</taxon>
        <taxon>Triparma</taxon>
    </lineage>
</organism>
<feature type="compositionally biased region" description="Low complexity" evidence="4">
    <location>
        <begin position="1270"/>
        <end position="1284"/>
    </location>
</feature>
<dbReference type="SUPFAM" id="SSF50978">
    <property type="entry name" value="WD40 repeat-like"/>
    <property type="match status" value="2"/>
</dbReference>
<feature type="region of interest" description="Disordered" evidence="4">
    <location>
        <begin position="128"/>
        <end position="150"/>
    </location>
</feature>
<name>A0A9W6ZTT2_9STRA</name>
<feature type="region of interest" description="Disordered" evidence="4">
    <location>
        <begin position="801"/>
        <end position="871"/>
    </location>
</feature>
<evidence type="ECO:0000313" key="5">
    <source>
        <dbReference type="EMBL" id="GMH60342.1"/>
    </source>
</evidence>
<feature type="compositionally biased region" description="Basic and acidic residues" evidence="4">
    <location>
        <begin position="829"/>
        <end position="871"/>
    </location>
</feature>
<dbReference type="PROSITE" id="PS00678">
    <property type="entry name" value="WD_REPEATS_1"/>
    <property type="match status" value="2"/>
</dbReference>
<keyword evidence="6" id="KW-1185">Reference proteome</keyword>
<feature type="repeat" description="WD" evidence="3">
    <location>
        <begin position="650"/>
        <end position="691"/>
    </location>
</feature>
<dbReference type="Gene3D" id="2.130.10.10">
    <property type="entry name" value="YVTN repeat-like/Quinoprotein amine dehydrogenase"/>
    <property type="match status" value="4"/>
</dbReference>